<accession>A0AAW1VUE0</accession>
<dbReference type="EMBL" id="JBEDUW010000007">
    <property type="protein sequence ID" value="KAK9910647.1"/>
    <property type="molecule type" value="Genomic_DNA"/>
</dbReference>
<reference evidence="1 2" key="1">
    <citation type="journal article" date="2023" name="G3 (Bethesda)">
        <title>A chromosome-length genome assembly and annotation of blackberry (Rubus argutus, cv. 'Hillquist').</title>
        <authorList>
            <person name="Bruna T."/>
            <person name="Aryal R."/>
            <person name="Dudchenko O."/>
            <person name="Sargent D.J."/>
            <person name="Mead D."/>
            <person name="Buti M."/>
            <person name="Cavallini A."/>
            <person name="Hytonen T."/>
            <person name="Andres J."/>
            <person name="Pham M."/>
            <person name="Weisz D."/>
            <person name="Mascagni F."/>
            <person name="Usai G."/>
            <person name="Natali L."/>
            <person name="Bassil N."/>
            <person name="Fernandez G.E."/>
            <person name="Lomsadze A."/>
            <person name="Armour M."/>
            <person name="Olukolu B."/>
            <person name="Poorten T."/>
            <person name="Britton C."/>
            <person name="Davik J."/>
            <person name="Ashrafi H."/>
            <person name="Aiden E.L."/>
            <person name="Borodovsky M."/>
            <person name="Worthington M."/>
        </authorList>
    </citation>
    <scope>NUCLEOTIDE SEQUENCE [LARGE SCALE GENOMIC DNA]</scope>
    <source>
        <strain evidence="1">PI 553951</strain>
    </source>
</reference>
<protein>
    <submittedName>
        <fullName evidence="1">Uncharacterized protein</fullName>
    </submittedName>
</protein>
<evidence type="ECO:0000313" key="1">
    <source>
        <dbReference type="EMBL" id="KAK9910647.1"/>
    </source>
</evidence>
<gene>
    <name evidence="1" type="ORF">M0R45_034601</name>
</gene>
<comment type="caution">
    <text evidence="1">The sequence shown here is derived from an EMBL/GenBank/DDBJ whole genome shotgun (WGS) entry which is preliminary data.</text>
</comment>
<name>A0AAW1VUE0_RUBAR</name>
<sequence>MWCCRRLELMVAGGVADCGCVGKQCRLGSFRVAAVSLCFLSSPSSRYGGHGGLVLPASQGFPLGKPSIFFEPGFLYERLCMFQVRRWGFLSAWQGYGGLALRCNLDGWSSLTVLGGWLGRPPDLGQVGGLST</sequence>
<dbReference type="AlphaFoldDB" id="A0AAW1VUE0"/>
<proteinExistence type="predicted"/>
<evidence type="ECO:0000313" key="2">
    <source>
        <dbReference type="Proteomes" id="UP001457282"/>
    </source>
</evidence>
<organism evidence="1 2">
    <name type="scientific">Rubus argutus</name>
    <name type="common">Southern blackberry</name>
    <dbReference type="NCBI Taxonomy" id="59490"/>
    <lineage>
        <taxon>Eukaryota</taxon>
        <taxon>Viridiplantae</taxon>
        <taxon>Streptophyta</taxon>
        <taxon>Embryophyta</taxon>
        <taxon>Tracheophyta</taxon>
        <taxon>Spermatophyta</taxon>
        <taxon>Magnoliopsida</taxon>
        <taxon>eudicotyledons</taxon>
        <taxon>Gunneridae</taxon>
        <taxon>Pentapetalae</taxon>
        <taxon>rosids</taxon>
        <taxon>fabids</taxon>
        <taxon>Rosales</taxon>
        <taxon>Rosaceae</taxon>
        <taxon>Rosoideae</taxon>
        <taxon>Rosoideae incertae sedis</taxon>
        <taxon>Rubus</taxon>
    </lineage>
</organism>
<keyword evidence="2" id="KW-1185">Reference proteome</keyword>
<dbReference type="Proteomes" id="UP001457282">
    <property type="component" value="Unassembled WGS sequence"/>
</dbReference>